<dbReference type="InterPro" id="IPR012406">
    <property type="entry name" value="UreE"/>
</dbReference>
<dbReference type="OrthoDB" id="5421304at2"/>
<keyword evidence="3 5" id="KW-0533">Nickel</keyword>
<name>A0A1Y0D7V5_9GAMM</name>
<dbReference type="GO" id="GO:0005737">
    <property type="term" value="C:cytoplasm"/>
    <property type="evidence" value="ECO:0007669"/>
    <property type="project" value="UniProtKB-SubCell"/>
</dbReference>
<evidence type="ECO:0000313" key="8">
    <source>
        <dbReference type="EMBL" id="ART83629.1"/>
    </source>
</evidence>
<evidence type="ECO:0000256" key="5">
    <source>
        <dbReference type="HAMAP-Rule" id="MF_00822"/>
    </source>
</evidence>
<dbReference type="NCBIfam" id="NF009751">
    <property type="entry name" value="PRK13261.1-1"/>
    <property type="match status" value="1"/>
</dbReference>
<sequence length="173" mass="19564">MLKIIHYLGQSEQPVDDHVTLAFEHRQKGRFKTVSDQGLELGVFLERGQVLAQGDRLQAEDGRIFGVIAQAESVVTAHADDWPSFARACYHLGNRHVTLQLGERWLRFQPDHVLEHLAEHLGLRLEVGDAPFHPESGAYHGHHAHSHGHDSHKHESSHEPKNSHEPKESHKHG</sequence>
<dbReference type="GO" id="GO:0019627">
    <property type="term" value="P:urea metabolic process"/>
    <property type="evidence" value="ECO:0007669"/>
    <property type="project" value="InterPro"/>
</dbReference>
<comment type="similarity">
    <text evidence="5">Belongs to the UreE family.</text>
</comment>
<dbReference type="InterPro" id="IPR004029">
    <property type="entry name" value="UreE_N"/>
</dbReference>
<feature type="compositionally biased region" description="Basic and acidic residues" evidence="6">
    <location>
        <begin position="147"/>
        <end position="173"/>
    </location>
</feature>
<dbReference type="SMART" id="SM00988">
    <property type="entry name" value="UreE_N"/>
    <property type="match status" value="1"/>
</dbReference>
<keyword evidence="4 5" id="KW-0143">Chaperone</keyword>
<dbReference type="CDD" id="cd00571">
    <property type="entry name" value="UreE"/>
    <property type="match status" value="1"/>
</dbReference>
<dbReference type="GO" id="GO:0016151">
    <property type="term" value="F:nickel cation binding"/>
    <property type="evidence" value="ECO:0007669"/>
    <property type="project" value="UniProtKB-UniRule"/>
</dbReference>
<evidence type="ECO:0000259" key="7">
    <source>
        <dbReference type="SMART" id="SM00988"/>
    </source>
</evidence>
<gene>
    <name evidence="5" type="primary">ureE</name>
    <name evidence="8" type="ORF">CBP31_14145</name>
</gene>
<evidence type="ECO:0000256" key="6">
    <source>
        <dbReference type="SAM" id="MobiDB-lite"/>
    </source>
</evidence>
<dbReference type="Pfam" id="PF02814">
    <property type="entry name" value="UreE_N"/>
    <property type="match status" value="1"/>
</dbReference>
<dbReference type="InterPro" id="IPR036118">
    <property type="entry name" value="UreE_N_sf"/>
</dbReference>
<dbReference type="Pfam" id="PF05194">
    <property type="entry name" value="UreE_C"/>
    <property type="match status" value="1"/>
</dbReference>
<dbReference type="KEGG" id="opf:CBP31_14145"/>
<comment type="subcellular location">
    <subcellularLocation>
        <location evidence="1 5">Cytoplasm</location>
    </subcellularLocation>
</comment>
<evidence type="ECO:0000256" key="1">
    <source>
        <dbReference type="ARBA" id="ARBA00004496"/>
    </source>
</evidence>
<accession>A0A1Y0D7V5</accession>
<feature type="domain" description="UreE urease accessory N-terminal" evidence="7">
    <location>
        <begin position="1"/>
        <end position="65"/>
    </location>
</feature>
<proteinExistence type="inferred from homology"/>
<dbReference type="InterPro" id="IPR007864">
    <property type="entry name" value="UreE_C_dom"/>
</dbReference>
<protein>
    <recommendedName>
        <fullName evidence="5">Urease accessory protein UreE</fullName>
    </recommendedName>
</protein>
<keyword evidence="9" id="KW-1185">Reference proteome</keyword>
<dbReference type="SUPFAM" id="SSF69287">
    <property type="entry name" value="Urease metallochaperone UreE, N-terminal domain"/>
    <property type="match status" value="1"/>
</dbReference>
<dbReference type="RefSeq" id="WP_087038308.1">
    <property type="nucleotide sequence ID" value="NZ_CP021377.1"/>
</dbReference>
<dbReference type="HAMAP" id="MF_00822">
    <property type="entry name" value="UreE"/>
    <property type="match status" value="1"/>
</dbReference>
<keyword evidence="2 5" id="KW-0963">Cytoplasm</keyword>
<evidence type="ECO:0000256" key="2">
    <source>
        <dbReference type="ARBA" id="ARBA00022490"/>
    </source>
</evidence>
<dbReference type="GO" id="GO:0051082">
    <property type="term" value="F:unfolded protein binding"/>
    <property type="evidence" value="ECO:0007669"/>
    <property type="project" value="UniProtKB-UniRule"/>
</dbReference>
<dbReference type="GO" id="GO:0006457">
    <property type="term" value="P:protein folding"/>
    <property type="evidence" value="ECO:0007669"/>
    <property type="project" value="InterPro"/>
</dbReference>
<evidence type="ECO:0000256" key="4">
    <source>
        <dbReference type="ARBA" id="ARBA00023186"/>
    </source>
</evidence>
<dbReference type="Proteomes" id="UP000243937">
    <property type="component" value="Chromosome"/>
</dbReference>
<evidence type="ECO:0000313" key="9">
    <source>
        <dbReference type="Proteomes" id="UP000243937"/>
    </source>
</evidence>
<dbReference type="SUPFAM" id="SSF69737">
    <property type="entry name" value="Urease metallochaperone UreE, C-terminal domain"/>
    <property type="match status" value="1"/>
</dbReference>
<comment type="function">
    <text evidence="5">Involved in urease metallocenter assembly. Binds nickel. Probably functions as a nickel donor during metallocenter assembly.</text>
</comment>
<dbReference type="AlphaFoldDB" id="A0A1Y0D7V5"/>
<dbReference type="EMBL" id="CP021377">
    <property type="protein sequence ID" value="ART83629.1"/>
    <property type="molecule type" value="Genomic_DNA"/>
</dbReference>
<evidence type="ECO:0000256" key="3">
    <source>
        <dbReference type="ARBA" id="ARBA00022596"/>
    </source>
</evidence>
<dbReference type="Gene3D" id="3.30.70.790">
    <property type="entry name" value="UreE, C-terminal domain"/>
    <property type="match status" value="1"/>
</dbReference>
<feature type="region of interest" description="Disordered" evidence="6">
    <location>
        <begin position="133"/>
        <end position="173"/>
    </location>
</feature>
<reference evidence="8 9" key="1">
    <citation type="journal article" date="2014" name="Int. J. Syst. Evol. Microbiol.">
        <title>Oceanisphaera profunda sp. nov., a marine bacterium isolated from deep-sea sediment, and emended description of the genus Oceanisphaera.</title>
        <authorList>
            <person name="Xu Z."/>
            <person name="Zhang X.Y."/>
            <person name="Su H.N."/>
            <person name="Yu Z.C."/>
            <person name="Liu C."/>
            <person name="Li H."/>
            <person name="Chen X.L."/>
            <person name="Song X.Y."/>
            <person name="Xie B.B."/>
            <person name="Qin Q.L."/>
            <person name="Zhou B.C."/>
            <person name="Shi M."/>
            <person name="Huang Y."/>
            <person name="Zhang Y.Z."/>
        </authorList>
    </citation>
    <scope>NUCLEOTIDE SEQUENCE [LARGE SCALE GENOMIC DNA]</scope>
    <source>
        <strain evidence="8 9">SM1222</strain>
    </source>
</reference>
<dbReference type="PIRSF" id="PIRSF036402">
    <property type="entry name" value="Ureas_acces_UreE"/>
    <property type="match status" value="1"/>
</dbReference>
<dbReference type="GO" id="GO:0065003">
    <property type="term" value="P:protein-containing complex assembly"/>
    <property type="evidence" value="ECO:0007669"/>
    <property type="project" value="InterPro"/>
</dbReference>
<dbReference type="Gene3D" id="2.60.260.20">
    <property type="entry name" value="Urease metallochaperone UreE, N-terminal domain"/>
    <property type="match status" value="1"/>
</dbReference>
<organism evidence="8 9">
    <name type="scientific">Oceanisphaera profunda</name>
    <dbReference type="NCBI Taxonomy" id="1416627"/>
    <lineage>
        <taxon>Bacteria</taxon>
        <taxon>Pseudomonadati</taxon>
        <taxon>Pseudomonadota</taxon>
        <taxon>Gammaproteobacteria</taxon>
        <taxon>Aeromonadales</taxon>
        <taxon>Aeromonadaceae</taxon>
        <taxon>Oceanisphaera</taxon>
    </lineage>
</organism>